<accession>A0ABT2ZA64</accession>
<evidence type="ECO:0000313" key="7">
    <source>
        <dbReference type="EMBL" id="MCV2868035.1"/>
    </source>
</evidence>
<evidence type="ECO:0000256" key="5">
    <source>
        <dbReference type="ARBA" id="ARBA00023136"/>
    </source>
</evidence>
<gene>
    <name evidence="7" type="ORF">OEW28_05285</name>
</gene>
<sequence length="336" mass="35335">MTSDPTCSKIRKVPSRRRGPELLIVGLLLVLFLAGVAGLAAATGWKETAAQIARLTGAQIALLLALSLVNYLMRSLRWHVFARRLGLPLSPAQSLRHYLGGFAMSVTPGRVGELVRMRWLSRETGWAVERTAPLALVDRASDLAVMALILALAVSLAAGGMGGGFAVAVVALVVAYAATRPSLIVAVVSLGYRLTGRLPRLFARARIAARSMHLFSHPSVLAAAFALGFAGWFAEGFAFHLLLGWMGAGIDLWKAVGIFVFATLAGGLTGTPGGVGGAEAAMIALLTLEGVPMEVSVPATAVIRVTTLWFALALGIAAFPLAEKFSTRGRDALENR</sequence>
<evidence type="ECO:0000256" key="4">
    <source>
        <dbReference type="ARBA" id="ARBA00022989"/>
    </source>
</evidence>
<evidence type="ECO:0000313" key="8">
    <source>
        <dbReference type="Proteomes" id="UP001652542"/>
    </source>
</evidence>
<keyword evidence="8" id="KW-1185">Reference proteome</keyword>
<name>A0ABT2ZA64_9RHOB</name>
<feature type="transmembrane region" description="Helical" evidence="6">
    <location>
        <begin position="301"/>
        <end position="322"/>
    </location>
</feature>
<dbReference type="InterPro" id="IPR022791">
    <property type="entry name" value="L-PG_synthase/AglD"/>
</dbReference>
<evidence type="ECO:0000256" key="1">
    <source>
        <dbReference type="ARBA" id="ARBA00004651"/>
    </source>
</evidence>
<keyword evidence="4 6" id="KW-1133">Transmembrane helix</keyword>
<keyword evidence="5 6" id="KW-0472">Membrane</keyword>
<comment type="subcellular location">
    <subcellularLocation>
        <location evidence="1">Cell membrane</location>
        <topology evidence="1">Multi-pass membrane protein</topology>
    </subcellularLocation>
</comment>
<dbReference type="Proteomes" id="UP001652542">
    <property type="component" value="Unassembled WGS sequence"/>
</dbReference>
<proteinExistence type="predicted"/>
<organism evidence="7 8">
    <name type="scientific">Albidovulum marisflavi</name>
    <dbReference type="NCBI Taxonomy" id="2984159"/>
    <lineage>
        <taxon>Bacteria</taxon>
        <taxon>Pseudomonadati</taxon>
        <taxon>Pseudomonadota</taxon>
        <taxon>Alphaproteobacteria</taxon>
        <taxon>Rhodobacterales</taxon>
        <taxon>Paracoccaceae</taxon>
        <taxon>Albidovulum</taxon>
    </lineage>
</organism>
<comment type="caution">
    <text evidence="7">The sequence shown here is derived from an EMBL/GenBank/DDBJ whole genome shotgun (WGS) entry which is preliminary data.</text>
</comment>
<evidence type="ECO:0000256" key="6">
    <source>
        <dbReference type="SAM" id="Phobius"/>
    </source>
</evidence>
<keyword evidence="3 6" id="KW-0812">Transmembrane</keyword>
<dbReference type="RefSeq" id="WP_263733659.1">
    <property type="nucleotide sequence ID" value="NZ_JAOWKY010000001.1"/>
</dbReference>
<protein>
    <submittedName>
        <fullName evidence="7">Flippase-like domain-containing protein</fullName>
    </submittedName>
</protein>
<evidence type="ECO:0000256" key="2">
    <source>
        <dbReference type="ARBA" id="ARBA00022475"/>
    </source>
</evidence>
<feature type="transmembrane region" description="Helical" evidence="6">
    <location>
        <begin position="52"/>
        <end position="73"/>
    </location>
</feature>
<dbReference type="PANTHER" id="PTHR39087">
    <property type="entry name" value="UPF0104 MEMBRANE PROTEIN MJ1595"/>
    <property type="match status" value="1"/>
</dbReference>
<dbReference type="EMBL" id="JAOWKY010000001">
    <property type="protein sequence ID" value="MCV2868035.1"/>
    <property type="molecule type" value="Genomic_DNA"/>
</dbReference>
<keyword evidence="2" id="KW-1003">Cell membrane</keyword>
<feature type="transmembrane region" description="Helical" evidence="6">
    <location>
        <begin position="213"/>
        <end position="234"/>
    </location>
</feature>
<dbReference type="NCBIfam" id="TIGR00374">
    <property type="entry name" value="flippase-like domain"/>
    <property type="match status" value="1"/>
</dbReference>
<feature type="transmembrane region" description="Helical" evidence="6">
    <location>
        <begin position="140"/>
        <end position="159"/>
    </location>
</feature>
<dbReference type="Pfam" id="PF03706">
    <property type="entry name" value="LPG_synthase_TM"/>
    <property type="match status" value="1"/>
</dbReference>
<dbReference type="PANTHER" id="PTHR39087:SF2">
    <property type="entry name" value="UPF0104 MEMBRANE PROTEIN MJ1595"/>
    <property type="match status" value="1"/>
</dbReference>
<evidence type="ECO:0000256" key="3">
    <source>
        <dbReference type="ARBA" id="ARBA00022692"/>
    </source>
</evidence>
<reference evidence="7 8" key="1">
    <citation type="submission" date="2022-10" db="EMBL/GenBank/DDBJ databases">
        <title>Defluviimonas sp. nov., isolated from ocean surface water.</title>
        <authorList>
            <person name="He W."/>
            <person name="Wang L."/>
            <person name="Zhang D.-F."/>
        </authorList>
    </citation>
    <scope>NUCLEOTIDE SEQUENCE [LARGE SCALE GENOMIC DNA]</scope>
    <source>
        <strain evidence="7 8">WL0002</strain>
    </source>
</reference>